<evidence type="ECO:0000313" key="2">
    <source>
        <dbReference type="EMBL" id="GAA4010904.1"/>
    </source>
</evidence>
<evidence type="ECO:0000313" key="3">
    <source>
        <dbReference type="Proteomes" id="UP001500567"/>
    </source>
</evidence>
<protein>
    <recommendedName>
        <fullName evidence="1">Beta-lactamase class A catalytic domain-containing protein</fullName>
    </recommendedName>
</protein>
<dbReference type="Proteomes" id="UP001500567">
    <property type="component" value="Unassembled WGS sequence"/>
</dbReference>
<feature type="domain" description="Beta-lactamase class A catalytic" evidence="1">
    <location>
        <begin position="79"/>
        <end position="194"/>
    </location>
</feature>
<organism evidence="2 3">
    <name type="scientific">Hymenobacter fastidiosus</name>
    <dbReference type="NCBI Taxonomy" id="486264"/>
    <lineage>
        <taxon>Bacteria</taxon>
        <taxon>Pseudomonadati</taxon>
        <taxon>Bacteroidota</taxon>
        <taxon>Cytophagia</taxon>
        <taxon>Cytophagales</taxon>
        <taxon>Hymenobacteraceae</taxon>
        <taxon>Hymenobacter</taxon>
    </lineage>
</organism>
<dbReference type="Gene3D" id="3.40.710.10">
    <property type="entry name" value="DD-peptidase/beta-lactamase superfamily"/>
    <property type="match status" value="1"/>
</dbReference>
<keyword evidence="3" id="KW-1185">Reference proteome</keyword>
<gene>
    <name evidence="2" type="ORF">GCM10022408_24050</name>
</gene>
<dbReference type="RefSeq" id="WP_345073304.1">
    <property type="nucleotide sequence ID" value="NZ_BAABDJ010000026.1"/>
</dbReference>
<accession>A0ABP7SF12</accession>
<dbReference type="SUPFAM" id="SSF56601">
    <property type="entry name" value="beta-lactamase/transpeptidase-like"/>
    <property type="match status" value="1"/>
</dbReference>
<dbReference type="InterPro" id="IPR045155">
    <property type="entry name" value="Beta-lactam_cat"/>
</dbReference>
<evidence type="ECO:0000259" key="1">
    <source>
        <dbReference type="Pfam" id="PF13354"/>
    </source>
</evidence>
<name>A0ABP7SF12_9BACT</name>
<comment type="caution">
    <text evidence="2">The sequence shown here is derived from an EMBL/GenBank/DDBJ whole genome shotgun (WGS) entry which is preliminary data.</text>
</comment>
<proteinExistence type="predicted"/>
<dbReference type="InterPro" id="IPR012338">
    <property type="entry name" value="Beta-lactam/transpept-like"/>
</dbReference>
<reference evidence="3" key="1">
    <citation type="journal article" date="2019" name="Int. J. Syst. Evol. Microbiol.">
        <title>The Global Catalogue of Microorganisms (GCM) 10K type strain sequencing project: providing services to taxonomists for standard genome sequencing and annotation.</title>
        <authorList>
            <consortium name="The Broad Institute Genomics Platform"/>
            <consortium name="The Broad Institute Genome Sequencing Center for Infectious Disease"/>
            <person name="Wu L."/>
            <person name="Ma J."/>
        </authorList>
    </citation>
    <scope>NUCLEOTIDE SEQUENCE [LARGE SCALE GENOMIC DNA]</scope>
    <source>
        <strain evidence="3">JCM 17224</strain>
    </source>
</reference>
<sequence>MLMLFFGTLRPWLGLGLLLTGATVSARAQLGNPLPRLLHADTARFGRVVGDPGRYRLQILYTRIDRDARNRPHFRTFRYRVRPRHYFYPASSVKLPAAVLALQKLRGLRRQIPGLTLDSPLRIDSAFAGQTRVVRDSSSASGRASIGQYIRKVLLVSDNDAFNRLYEFVGQNPLNAELRQRGLRHTRLTHRLSVGDQEPGTRHTNPLAFYADTALQKPVYQQPGVYNALPLPALGLRAEQIGKAYMQGETRVNEPLDFRAKSFFPLADQQRLLRALLFPAATPPKQRFQLAEDDYQFLYRYLAMFPRESRAPRYDGGHYPDTYAKFLLGGGGIAPLPPGVRVFNKIGQAYGFLIDNAYVADFDHGVEFLLSVVIYVNADEVLNDDTYEYDTIGFPFLRDLGQAVYQYELRRPRRHKADLSRFKIDYAQP</sequence>
<dbReference type="EMBL" id="BAABDJ010000026">
    <property type="protein sequence ID" value="GAA4010904.1"/>
    <property type="molecule type" value="Genomic_DNA"/>
</dbReference>
<dbReference type="Pfam" id="PF13354">
    <property type="entry name" value="Beta-lactamase2"/>
    <property type="match status" value="1"/>
</dbReference>